<accession>A0A3D9KJ53</accession>
<reference evidence="1 2" key="1">
    <citation type="submission" date="2018-07" db="EMBL/GenBank/DDBJ databases">
        <title>Genomic Encyclopedia of Type Strains, Phase III (KMG-III): the genomes of soil and plant-associated and newly described type strains.</title>
        <authorList>
            <person name="Whitman W."/>
        </authorList>
    </citation>
    <scope>NUCLEOTIDE SEQUENCE [LARGE SCALE GENOMIC DNA]</scope>
    <source>
        <strain evidence="1 2">CECT 7287</strain>
    </source>
</reference>
<proteinExistence type="predicted"/>
<keyword evidence="2" id="KW-1185">Reference proteome</keyword>
<dbReference type="EMBL" id="QRDZ01000003">
    <property type="protein sequence ID" value="RED86202.1"/>
    <property type="molecule type" value="Genomic_DNA"/>
</dbReference>
<dbReference type="AlphaFoldDB" id="A0A3D9KJ53"/>
<evidence type="ECO:0000313" key="2">
    <source>
        <dbReference type="Proteomes" id="UP000256977"/>
    </source>
</evidence>
<dbReference type="OrthoDB" id="2942998at2"/>
<evidence type="ECO:0000313" key="1">
    <source>
        <dbReference type="EMBL" id="RED86202.1"/>
    </source>
</evidence>
<comment type="caution">
    <text evidence="1">The sequence shown here is derived from an EMBL/GenBank/DDBJ whole genome shotgun (WGS) entry which is preliminary data.</text>
</comment>
<sequence length="138" mass="15296">MRPLVIANIDRIEGAEFLVAQLFGEDGYLMDTVIKRHESDAVAIGYVKDIAEIYGCETPELWTSTREIYVAALNEIGLGASLKHRTDTSSTRRAAEELQSLYADLGASSVELPRWKTRIIIFLKALIQKLGGKVENGI</sequence>
<name>A0A3D9KJ53_9BACL</name>
<gene>
    <name evidence="1" type="ORF">DFP98_10353</name>
</gene>
<dbReference type="RefSeq" id="WP_116059346.1">
    <property type="nucleotide sequence ID" value="NZ_QRDZ01000003.1"/>
</dbReference>
<protein>
    <submittedName>
        <fullName evidence="1">Uncharacterized protein</fullName>
    </submittedName>
</protein>
<dbReference type="Proteomes" id="UP000256977">
    <property type="component" value="Unassembled WGS sequence"/>
</dbReference>
<organism evidence="1 2">
    <name type="scientific">Cohnella phaseoli</name>
    <dbReference type="NCBI Taxonomy" id="456490"/>
    <lineage>
        <taxon>Bacteria</taxon>
        <taxon>Bacillati</taxon>
        <taxon>Bacillota</taxon>
        <taxon>Bacilli</taxon>
        <taxon>Bacillales</taxon>
        <taxon>Paenibacillaceae</taxon>
        <taxon>Cohnella</taxon>
    </lineage>
</organism>